<dbReference type="RefSeq" id="WP_044884077.1">
    <property type="nucleotide sequence ID" value="NZ_JYFN01000007.1"/>
</dbReference>
<dbReference type="SUPFAM" id="SSF103196">
    <property type="entry name" value="Roadblock/LC7 domain"/>
    <property type="match status" value="1"/>
</dbReference>
<dbReference type="Pfam" id="PF03259">
    <property type="entry name" value="Robl_LC7"/>
    <property type="match status" value="1"/>
</dbReference>
<dbReference type="Gene3D" id="3.30.450.30">
    <property type="entry name" value="Dynein light chain 2a, cytoplasmic"/>
    <property type="match status" value="1"/>
</dbReference>
<name>A0A0D8BJI8_9ACTN</name>
<evidence type="ECO:0000313" key="3">
    <source>
        <dbReference type="Proteomes" id="UP000032545"/>
    </source>
</evidence>
<dbReference type="Proteomes" id="UP000032545">
    <property type="component" value="Unassembled WGS sequence"/>
</dbReference>
<protein>
    <recommendedName>
        <fullName evidence="1">Roadblock/LAMTOR2 domain-containing protein</fullName>
    </recommendedName>
</protein>
<sequence>MTDVDPDIPSLDWLINNFVDFVPGVANAIVASSDGHLLAVCSGFPRERAVQLGSIASGLFSLTLAAADFVEGGSVTQTVVEMVQGSLLLMAVGEGSCLAVLATSTCDIGLVGYEMTVLVARTREALTPARRADTRESV</sequence>
<reference evidence="3" key="1">
    <citation type="submission" date="2015-02" db="EMBL/GenBank/DDBJ databases">
        <title>Draft Genome of Frankia sp. CpI1-S.</title>
        <authorList>
            <person name="Oshone R.T."/>
            <person name="Ngom M."/>
            <person name="Ghodhbane-Gtari F."/>
            <person name="Gtari M."/>
            <person name="Morris K."/>
            <person name="Thomas K."/>
            <person name="Sen A."/>
            <person name="Tisa L.S."/>
        </authorList>
    </citation>
    <scope>NUCLEOTIDE SEQUENCE [LARGE SCALE GENOMIC DNA]</scope>
    <source>
        <strain evidence="3">CpI1-S</strain>
    </source>
</reference>
<feature type="domain" description="Roadblock/LAMTOR2" evidence="1">
    <location>
        <begin position="12"/>
        <end position="102"/>
    </location>
</feature>
<dbReference type="AlphaFoldDB" id="A0A0D8BJI8"/>
<proteinExistence type="predicted"/>
<dbReference type="PANTHER" id="PTHR36222">
    <property type="entry name" value="SERINE PROTEASE INHIBITOR RV3364C"/>
    <property type="match status" value="1"/>
</dbReference>
<dbReference type="InterPro" id="IPR053141">
    <property type="entry name" value="Mycobact_SerProt_Inhib_Rv3364c"/>
</dbReference>
<keyword evidence="3" id="KW-1185">Reference proteome</keyword>
<comment type="caution">
    <text evidence="2">The sequence shown here is derived from an EMBL/GenBank/DDBJ whole genome shotgun (WGS) entry which is preliminary data.</text>
</comment>
<organism evidence="2 3">
    <name type="scientific">Frankia torreyi</name>
    <dbReference type="NCBI Taxonomy" id="1856"/>
    <lineage>
        <taxon>Bacteria</taxon>
        <taxon>Bacillati</taxon>
        <taxon>Actinomycetota</taxon>
        <taxon>Actinomycetes</taxon>
        <taxon>Frankiales</taxon>
        <taxon>Frankiaceae</taxon>
        <taxon>Frankia</taxon>
    </lineage>
</organism>
<dbReference type="EMBL" id="JYFN01000007">
    <property type="protein sequence ID" value="KJE24286.1"/>
    <property type="molecule type" value="Genomic_DNA"/>
</dbReference>
<dbReference type="PANTHER" id="PTHR36222:SF1">
    <property type="entry name" value="SERINE PROTEASE INHIBITOR RV3364C"/>
    <property type="match status" value="1"/>
</dbReference>
<dbReference type="SMART" id="SM00960">
    <property type="entry name" value="Robl_LC7"/>
    <property type="match status" value="1"/>
</dbReference>
<evidence type="ECO:0000313" key="2">
    <source>
        <dbReference type="EMBL" id="KJE24286.1"/>
    </source>
</evidence>
<dbReference type="OrthoDB" id="5187023at2"/>
<dbReference type="PATRIC" id="fig|1502723.3.peg.5594"/>
<reference evidence="2 3" key="2">
    <citation type="journal article" date="2016" name="Genome Announc.">
        <title>Permanent Draft Genome Sequences for Two Variants of Frankia sp. Strain CpI1, the First Frankia Strain Isolated from Root Nodules of Comptonia peregrina.</title>
        <authorList>
            <person name="Oshone R."/>
            <person name="Hurst S.G.IV."/>
            <person name="Abebe-Akele F."/>
            <person name="Simpson S."/>
            <person name="Morris K."/>
            <person name="Thomas W.K."/>
            <person name="Tisa L.S."/>
        </authorList>
    </citation>
    <scope>NUCLEOTIDE SEQUENCE [LARGE SCALE GENOMIC DNA]</scope>
    <source>
        <strain evidence="3">CpI1-S</strain>
    </source>
</reference>
<gene>
    <name evidence="2" type="ORF">FF36_01361</name>
</gene>
<evidence type="ECO:0000259" key="1">
    <source>
        <dbReference type="SMART" id="SM00960"/>
    </source>
</evidence>
<accession>A0A0D8BJI8</accession>
<dbReference type="InterPro" id="IPR004942">
    <property type="entry name" value="Roadblock/LAMTOR2_dom"/>
</dbReference>